<keyword evidence="2" id="KW-1185">Reference proteome</keyword>
<dbReference type="Proteomes" id="UP000339690">
    <property type="component" value="Chromosome"/>
</dbReference>
<accession>A0A5Q2TDY5</accession>
<protein>
    <submittedName>
        <fullName evidence="1">Uncharacterized protein</fullName>
    </submittedName>
</protein>
<sequence>MIIKNAATLKKDYFISYMKLIMNTMKCSIHQAKEMTFDRLFKNDPERLGTTSYQEFLIAYEELKGC</sequence>
<reference evidence="1 2" key="1">
    <citation type="submission" date="2019-11" db="EMBL/GenBank/DDBJ databases">
        <title>Gracilibacillus salitolerans sp. nov., a moderate halophile isolated from a saline soil in northwest China.</title>
        <authorList>
            <person name="Gan L."/>
        </authorList>
    </citation>
    <scope>NUCLEOTIDE SEQUENCE [LARGE SCALE GENOMIC DNA]</scope>
    <source>
        <strain evidence="1 2">SCU50</strain>
    </source>
</reference>
<organism evidence="1 2">
    <name type="scientific">Gracilibacillus salitolerans</name>
    <dbReference type="NCBI Taxonomy" id="2663022"/>
    <lineage>
        <taxon>Bacteria</taxon>
        <taxon>Bacillati</taxon>
        <taxon>Bacillota</taxon>
        <taxon>Bacilli</taxon>
        <taxon>Bacillales</taxon>
        <taxon>Bacillaceae</taxon>
        <taxon>Gracilibacillus</taxon>
    </lineage>
</organism>
<dbReference type="KEGG" id="grc:GI584_01610"/>
<dbReference type="AlphaFoldDB" id="A0A5Q2TDY5"/>
<dbReference type="RefSeq" id="WP_100362341.1">
    <property type="nucleotide sequence ID" value="NZ_CP045915.1"/>
</dbReference>
<evidence type="ECO:0000313" key="2">
    <source>
        <dbReference type="Proteomes" id="UP000339690"/>
    </source>
</evidence>
<name>A0A5Q2TDY5_9BACI</name>
<evidence type="ECO:0000313" key="1">
    <source>
        <dbReference type="EMBL" id="QGH32826.1"/>
    </source>
</evidence>
<dbReference type="EMBL" id="CP045915">
    <property type="protein sequence ID" value="QGH32826.1"/>
    <property type="molecule type" value="Genomic_DNA"/>
</dbReference>
<proteinExistence type="predicted"/>
<gene>
    <name evidence="1" type="ORF">GI584_01610</name>
</gene>